<evidence type="ECO:0000313" key="1">
    <source>
        <dbReference type="EMBL" id="JAC66533.1"/>
    </source>
</evidence>
<gene>
    <name evidence="1" type="ORF">TSPGSL018_13434</name>
</gene>
<sequence>MCTFKNSYSQQLVTGTSLVPRETDSSRGFEPHRISRLSANKTQTHKVTRMFKTVTASRCERPKRVTSRLTLKRWPDGSLLRLLNLEHVDAQPECCLANWSLKVCSHSSCQSFQNIFQTSPQHISLARLLRSLPGAPENTAR</sequence>
<accession>A0A061R3I4</accession>
<dbReference type="AlphaFoldDB" id="A0A061R3I4"/>
<name>A0A061R3I4_9CHLO</name>
<reference evidence="1" key="1">
    <citation type="submission" date="2014-05" db="EMBL/GenBank/DDBJ databases">
        <title>The transcriptome of the halophilic microalga Tetraselmis sp. GSL018 isolated from the Great Salt Lake, Utah.</title>
        <authorList>
            <person name="Jinkerson R.E."/>
            <person name="D'Adamo S."/>
            <person name="Posewitz M.C."/>
        </authorList>
    </citation>
    <scope>NUCLEOTIDE SEQUENCE</scope>
    <source>
        <strain evidence="1">GSL018</strain>
    </source>
</reference>
<proteinExistence type="predicted"/>
<protein>
    <submittedName>
        <fullName evidence="1">Uncharacterized protein</fullName>
    </submittedName>
</protein>
<organism evidence="1">
    <name type="scientific">Tetraselmis sp. GSL018</name>
    <dbReference type="NCBI Taxonomy" id="582737"/>
    <lineage>
        <taxon>Eukaryota</taxon>
        <taxon>Viridiplantae</taxon>
        <taxon>Chlorophyta</taxon>
        <taxon>core chlorophytes</taxon>
        <taxon>Chlorodendrophyceae</taxon>
        <taxon>Chlorodendrales</taxon>
        <taxon>Chlorodendraceae</taxon>
        <taxon>Tetraselmis</taxon>
    </lineage>
</organism>
<dbReference type="EMBL" id="GBEZ01020104">
    <property type="protein sequence ID" value="JAC66533.1"/>
    <property type="molecule type" value="Transcribed_RNA"/>
</dbReference>